<name>A0AAE0GYV4_9CHLO</name>
<dbReference type="InterPro" id="IPR050900">
    <property type="entry name" value="Transposase_IS3/IS150/IS904"/>
</dbReference>
<dbReference type="SUPFAM" id="SSF53098">
    <property type="entry name" value="Ribonuclease H-like"/>
    <property type="match status" value="1"/>
</dbReference>
<proteinExistence type="predicted"/>
<sequence length="338" mass="39116">MIRMIFILAQWARLFFRSSASIEAENVVLRQQLCILRRKTTVKPRLTGWDRLVFVMLYRFCPTILATIVIAKPETVVRWHRAGFKMFWRWKSRNIGGRPKIDVETRHLIRRISRENPLSGAPRIHGELLKLCIDECETMVAKYRVKAPKRPGQSWKTFLDNHVNGIASMDFVIVPTIGFKLLYCLIILEHNSRRIVSFGVTFDPTSKWVAQQITEAFPWDEAPEYLIRDRDGAFRLAVQLRLDAMGIRDSSTSPRSPWQNGYVERVIGSIRRECLDHMIVLSEEHLRRVMRGYVGYYNDVRTHLSLGKDAPNGRPIQSCSPIGSISYLGGLHHQSVRT</sequence>
<protein>
    <recommendedName>
        <fullName evidence="1">Integrase catalytic domain-containing protein</fullName>
    </recommendedName>
</protein>
<dbReference type="Proteomes" id="UP001190700">
    <property type="component" value="Unassembled WGS sequence"/>
</dbReference>
<dbReference type="InterPro" id="IPR001584">
    <property type="entry name" value="Integrase_cat-core"/>
</dbReference>
<dbReference type="EMBL" id="LGRX02001216">
    <property type="protein sequence ID" value="KAK3286616.1"/>
    <property type="molecule type" value="Genomic_DNA"/>
</dbReference>
<accession>A0AAE0GYV4</accession>
<keyword evidence="3" id="KW-1185">Reference proteome</keyword>
<evidence type="ECO:0000313" key="3">
    <source>
        <dbReference type="Proteomes" id="UP001190700"/>
    </source>
</evidence>
<dbReference type="AlphaFoldDB" id="A0AAE0GYV4"/>
<gene>
    <name evidence="2" type="ORF">CYMTET_5842</name>
</gene>
<dbReference type="Gene3D" id="3.30.420.10">
    <property type="entry name" value="Ribonuclease H-like superfamily/Ribonuclease H"/>
    <property type="match status" value="1"/>
</dbReference>
<dbReference type="InterPro" id="IPR012337">
    <property type="entry name" value="RNaseH-like_sf"/>
</dbReference>
<dbReference type="PANTHER" id="PTHR46889">
    <property type="entry name" value="TRANSPOSASE INSF FOR INSERTION SEQUENCE IS3B-RELATED"/>
    <property type="match status" value="1"/>
</dbReference>
<feature type="domain" description="Integrase catalytic" evidence="1">
    <location>
        <begin position="147"/>
        <end position="319"/>
    </location>
</feature>
<dbReference type="PANTHER" id="PTHR46889:SF4">
    <property type="entry name" value="TRANSPOSASE INSO FOR INSERTION SEQUENCE ELEMENT IS911B-RELATED"/>
    <property type="match status" value="1"/>
</dbReference>
<dbReference type="GO" id="GO:0003676">
    <property type="term" value="F:nucleic acid binding"/>
    <property type="evidence" value="ECO:0007669"/>
    <property type="project" value="InterPro"/>
</dbReference>
<organism evidence="2 3">
    <name type="scientific">Cymbomonas tetramitiformis</name>
    <dbReference type="NCBI Taxonomy" id="36881"/>
    <lineage>
        <taxon>Eukaryota</taxon>
        <taxon>Viridiplantae</taxon>
        <taxon>Chlorophyta</taxon>
        <taxon>Pyramimonadophyceae</taxon>
        <taxon>Pyramimonadales</taxon>
        <taxon>Pyramimonadaceae</taxon>
        <taxon>Cymbomonas</taxon>
    </lineage>
</organism>
<dbReference type="InterPro" id="IPR036397">
    <property type="entry name" value="RNaseH_sf"/>
</dbReference>
<dbReference type="PROSITE" id="PS50994">
    <property type="entry name" value="INTEGRASE"/>
    <property type="match status" value="1"/>
</dbReference>
<comment type="caution">
    <text evidence="2">The sequence shown here is derived from an EMBL/GenBank/DDBJ whole genome shotgun (WGS) entry which is preliminary data.</text>
</comment>
<dbReference type="GO" id="GO:0015074">
    <property type="term" value="P:DNA integration"/>
    <property type="evidence" value="ECO:0007669"/>
    <property type="project" value="InterPro"/>
</dbReference>
<evidence type="ECO:0000313" key="2">
    <source>
        <dbReference type="EMBL" id="KAK3286616.1"/>
    </source>
</evidence>
<dbReference type="Pfam" id="PF13683">
    <property type="entry name" value="rve_3"/>
    <property type="match status" value="1"/>
</dbReference>
<reference evidence="2 3" key="1">
    <citation type="journal article" date="2015" name="Genome Biol. Evol.">
        <title>Comparative Genomics of a Bacterivorous Green Alga Reveals Evolutionary Causalities and Consequences of Phago-Mixotrophic Mode of Nutrition.</title>
        <authorList>
            <person name="Burns J.A."/>
            <person name="Paasch A."/>
            <person name="Narechania A."/>
            <person name="Kim E."/>
        </authorList>
    </citation>
    <scope>NUCLEOTIDE SEQUENCE [LARGE SCALE GENOMIC DNA]</scope>
    <source>
        <strain evidence="2 3">PLY_AMNH</strain>
    </source>
</reference>
<evidence type="ECO:0000259" key="1">
    <source>
        <dbReference type="PROSITE" id="PS50994"/>
    </source>
</evidence>